<evidence type="ECO:0000256" key="1">
    <source>
        <dbReference type="SAM" id="MobiDB-lite"/>
    </source>
</evidence>
<gene>
    <name evidence="2" type="ORF">M9R32_11280</name>
</gene>
<evidence type="ECO:0008006" key="4">
    <source>
        <dbReference type="Google" id="ProtNLM"/>
    </source>
</evidence>
<comment type="caution">
    <text evidence="2">The sequence shown here is derived from an EMBL/GenBank/DDBJ whole genome shotgun (WGS) entry which is preliminary data.</text>
</comment>
<dbReference type="EMBL" id="JAMKBJ010000009">
    <property type="protein sequence ID" value="MCZ8537766.1"/>
    <property type="molecule type" value="Genomic_DNA"/>
</dbReference>
<dbReference type="Proteomes" id="UP001152173">
    <property type="component" value="Unassembled WGS sequence"/>
</dbReference>
<reference evidence="2" key="1">
    <citation type="submission" date="2022-05" db="EMBL/GenBank/DDBJ databases">
        <authorList>
            <person name="Colautti A."/>
            <person name="Iacumin L."/>
        </authorList>
    </citation>
    <scope>NUCLEOTIDE SEQUENCE</scope>
    <source>
        <strain evidence="2">SK 55</strain>
    </source>
</reference>
<dbReference type="RefSeq" id="WP_269926835.1">
    <property type="nucleotide sequence ID" value="NZ_JAMKBJ010000009.1"/>
</dbReference>
<evidence type="ECO:0000313" key="3">
    <source>
        <dbReference type="Proteomes" id="UP001152173"/>
    </source>
</evidence>
<sequence length="69" mass="8139">MGYIFLAILIGVIIWTLWRLGTKRRLPLNHYQPFDDAMEGTKDDMKSSPLHDTKHETEYEETTSKKENQ</sequence>
<organism evidence="2 3">
    <name type="scientific">Paenisporosarcina quisquiliarum</name>
    <dbReference type="NCBI Taxonomy" id="365346"/>
    <lineage>
        <taxon>Bacteria</taxon>
        <taxon>Bacillati</taxon>
        <taxon>Bacillota</taxon>
        <taxon>Bacilli</taxon>
        <taxon>Bacillales</taxon>
        <taxon>Caryophanaceae</taxon>
        <taxon>Paenisporosarcina</taxon>
    </lineage>
</organism>
<proteinExistence type="predicted"/>
<evidence type="ECO:0000313" key="2">
    <source>
        <dbReference type="EMBL" id="MCZ8537766.1"/>
    </source>
</evidence>
<accession>A0A9X3RDP3</accession>
<name>A0A9X3RDP3_9BACL</name>
<feature type="compositionally biased region" description="Basic and acidic residues" evidence="1">
    <location>
        <begin position="39"/>
        <end position="69"/>
    </location>
</feature>
<feature type="region of interest" description="Disordered" evidence="1">
    <location>
        <begin position="37"/>
        <end position="69"/>
    </location>
</feature>
<protein>
    <recommendedName>
        <fullName evidence="4">DUF3951 domain-containing protein</fullName>
    </recommendedName>
</protein>
<dbReference type="AlphaFoldDB" id="A0A9X3RDP3"/>
<keyword evidence="3" id="KW-1185">Reference proteome</keyword>